<keyword evidence="2" id="KW-1185">Reference proteome</keyword>
<dbReference type="RefSeq" id="WP_103934572.1">
    <property type="nucleotide sequence ID" value="NZ_FNVA01000007.1"/>
</dbReference>
<evidence type="ECO:0000313" key="1">
    <source>
        <dbReference type="EMBL" id="SEG60069.1"/>
    </source>
</evidence>
<protein>
    <submittedName>
        <fullName evidence="1">Hemoglobin</fullName>
    </submittedName>
</protein>
<dbReference type="Gene3D" id="1.10.490.10">
    <property type="entry name" value="Globins"/>
    <property type="match status" value="1"/>
</dbReference>
<dbReference type="GO" id="GO:0019825">
    <property type="term" value="F:oxygen binding"/>
    <property type="evidence" value="ECO:0007669"/>
    <property type="project" value="InterPro"/>
</dbReference>
<reference evidence="1 2" key="1">
    <citation type="submission" date="2016-10" db="EMBL/GenBank/DDBJ databases">
        <authorList>
            <person name="de Groot N.N."/>
        </authorList>
    </citation>
    <scope>NUCLEOTIDE SEQUENCE [LARGE SCALE GENOMIC DNA]</scope>
    <source>
        <strain evidence="1 2">DSM 22489</strain>
    </source>
</reference>
<dbReference type="OrthoDB" id="25954at2"/>
<organism evidence="1 2">
    <name type="scientific">Bryocella elongata</name>
    <dbReference type="NCBI Taxonomy" id="863522"/>
    <lineage>
        <taxon>Bacteria</taxon>
        <taxon>Pseudomonadati</taxon>
        <taxon>Acidobacteriota</taxon>
        <taxon>Terriglobia</taxon>
        <taxon>Terriglobales</taxon>
        <taxon>Acidobacteriaceae</taxon>
        <taxon>Bryocella</taxon>
    </lineage>
</organism>
<sequence length="133" mass="14887">MSDLAAKPAIITEDEITLLVETFYARVMEDPLLAPIFASRIHSWDAHLSLLRDFWSSVLLASGRYKGHLMLAHFQLQLQPQHFARWIALFRATAKDVLPLPAAELAILKAEGLATNMQRGLQIYGMLDESGEA</sequence>
<proteinExistence type="predicted"/>
<dbReference type="EMBL" id="FNVA01000007">
    <property type="protein sequence ID" value="SEG60069.1"/>
    <property type="molecule type" value="Genomic_DNA"/>
</dbReference>
<dbReference type="GO" id="GO:0020037">
    <property type="term" value="F:heme binding"/>
    <property type="evidence" value="ECO:0007669"/>
    <property type="project" value="InterPro"/>
</dbReference>
<dbReference type="InterPro" id="IPR009050">
    <property type="entry name" value="Globin-like_sf"/>
</dbReference>
<dbReference type="CDD" id="cd08916">
    <property type="entry name" value="TrHb3_P"/>
    <property type="match status" value="1"/>
</dbReference>
<dbReference type="SUPFAM" id="SSF46458">
    <property type="entry name" value="Globin-like"/>
    <property type="match status" value="1"/>
</dbReference>
<dbReference type="Proteomes" id="UP000236728">
    <property type="component" value="Unassembled WGS sequence"/>
</dbReference>
<evidence type="ECO:0000313" key="2">
    <source>
        <dbReference type="Proteomes" id="UP000236728"/>
    </source>
</evidence>
<dbReference type="InterPro" id="IPR012292">
    <property type="entry name" value="Globin/Proto"/>
</dbReference>
<gene>
    <name evidence="1" type="ORF">SAMN05421819_3703</name>
</gene>
<dbReference type="AlphaFoldDB" id="A0A1H6BH30"/>
<name>A0A1H6BH30_9BACT</name>
<accession>A0A1H6BH30</accession>